<feature type="domain" description="Glycosyl transferase family 1" evidence="2">
    <location>
        <begin position="247"/>
        <end position="342"/>
    </location>
</feature>
<evidence type="ECO:0000256" key="1">
    <source>
        <dbReference type="ARBA" id="ARBA00022679"/>
    </source>
</evidence>
<comment type="caution">
    <text evidence="4">The sequence shown here is derived from an EMBL/GenBank/DDBJ whole genome shotgun (WGS) entry which is preliminary data.</text>
</comment>
<dbReference type="CDD" id="cd03801">
    <property type="entry name" value="GT4_PimA-like"/>
    <property type="match status" value="1"/>
</dbReference>
<dbReference type="EMBL" id="JACIEM010000005">
    <property type="protein sequence ID" value="MBB4004710.1"/>
    <property type="molecule type" value="Genomic_DNA"/>
</dbReference>
<name>A0A7W6MR42_9HYPH</name>
<keyword evidence="1 4" id="KW-0808">Transferase</keyword>
<dbReference type="AlphaFoldDB" id="A0A7W6MR42"/>
<dbReference type="Proteomes" id="UP000588647">
    <property type="component" value="Unassembled WGS sequence"/>
</dbReference>
<evidence type="ECO:0000259" key="2">
    <source>
        <dbReference type="Pfam" id="PF00534"/>
    </source>
</evidence>
<evidence type="ECO:0000259" key="3">
    <source>
        <dbReference type="Pfam" id="PF13439"/>
    </source>
</evidence>
<dbReference type="GO" id="GO:0009103">
    <property type="term" value="P:lipopolysaccharide biosynthetic process"/>
    <property type="evidence" value="ECO:0007669"/>
    <property type="project" value="TreeGrafter"/>
</dbReference>
<dbReference type="GO" id="GO:0016757">
    <property type="term" value="F:glycosyltransferase activity"/>
    <property type="evidence" value="ECO:0007669"/>
    <property type="project" value="InterPro"/>
</dbReference>
<dbReference type="InterPro" id="IPR028098">
    <property type="entry name" value="Glyco_trans_4-like_N"/>
</dbReference>
<dbReference type="Pfam" id="PF00534">
    <property type="entry name" value="Glycos_transf_1"/>
    <property type="match status" value="1"/>
</dbReference>
<dbReference type="PANTHER" id="PTHR46401">
    <property type="entry name" value="GLYCOSYLTRANSFERASE WBBK-RELATED"/>
    <property type="match status" value="1"/>
</dbReference>
<reference evidence="4 5" key="1">
    <citation type="submission" date="2020-08" db="EMBL/GenBank/DDBJ databases">
        <title>Genomic Encyclopedia of Type Strains, Phase IV (KMG-IV): sequencing the most valuable type-strain genomes for metagenomic binning, comparative biology and taxonomic classification.</title>
        <authorList>
            <person name="Goeker M."/>
        </authorList>
    </citation>
    <scope>NUCLEOTIDE SEQUENCE [LARGE SCALE GENOMIC DNA]</scope>
    <source>
        <strain evidence="4 5">DSM 103570</strain>
    </source>
</reference>
<protein>
    <submittedName>
        <fullName evidence="4">Glycosyltransferase involved in cell wall biosynthesis</fullName>
    </submittedName>
</protein>
<sequence>MSGAGAGQPRHVLMTTDSVGGVWRYSVDLARALNAAGTRVLLVNVGPEPSDAQRREAAALQQTRLNVLDEKLDWMAARRDELAAIPRRLSRLAEAEGVDLLHLNLPSQACGMQTALPVVAVSHSCVATWWDAMRREALPGEWRWLFDMNREGLQRADRVLAPTQAHADALMRVYGTAANLAIVPNAVERLSWQPQEMREPFVLAAARWWDEGKNAVVLDHLGERVSWPVRAAGACQGGNGQSFGFSHVEALGSLPGAEMRRLMGRAAIFVSPSLYEPFGLAALEAAEAGAALVMADVPTYRELWRDAALFADPRDPSAFADAVEALIADQERRTALATAARDRAAQFTPKQQMRALQAAYRPLAPAHAAAEPLHAS</sequence>
<dbReference type="Pfam" id="PF13439">
    <property type="entry name" value="Glyco_transf_4"/>
    <property type="match status" value="1"/>
</dbReference>
<dbReference type="Gene3D" id="3.40.50.2000">
    <property type="entry name" value="Glycogen Phosphorylase B"/>
    <property type="match status" value="2"/>
</dbReference>
<gene>
    <name evidence="4" type="ORF">GGR03_003805</name>
</gene>
<evidence type="ECO:0000313" key="4">
    <source>
        <dbReference type="EMBL" id="MBB4004710.1"/>
    </source>
</evidence>
<organism evidence="4 5">
    <name type="scientific">Aurantimonas endophytica</name>
    <dbReference type="NCBI Taxonomy" id="1522175"/>
    <lineage>
        <taxon>Bacteria</taxon>
        <taxon>Pseudomonadati</taxon>
        <taxon>Pseudomonadota</taxon>
        <taxon>Alphaproteobacteria</taxon>
        <taxon>Hyphomicrobiales</taxon>
        <taxon>Aurantimonadaceae</taxon>
        <taxon>Aurantimonas</taxon>
    </lineage>
</organism>
<dbReference type="PANTHER" id="PTHR46401:SF2">
    <property type="entry name" value="GLYCOSYLTRANSFERASE WBBK-RELATED"/>
    <property type="match status" value="1"/>
</dbReference>
<keyword evidence="5" id="KW-1185">Reference proteome</keyword>
<evidence type="ECO:0000313" key="5">
    <source>
        <dbReference type="Proteomes" id="UP000588647"/>
    </source>
</evidence>
<dbReference type="InterPro" id="IPR001296">
    <property type="entry name" value="Glyco_trans_1"/>
</dbReference>
<proteinExistence type="predicted"/>
<dbReference type="RefSeq" id="WP_252920303.1">
    <property type="nucleotide sequence ID" value="NZ_JAAAMM010000005.1"/>
</dbReference>
<dbReference type="SUPFAM" id="SSF53756">
    <property type="entry name" value="UDP-Glycosyltransferase/glycogen phosphorylase"/>
    <property type="match status" value="1"/>
</dbReference>
<feature type="domain" description="Glycosyltransferase subfamily 4-like N-terminal" evidence="3">
    <location>
        <begin position="19"/>
        <end position="188"/>
    </location>
</feature>
<accession>A0A7W6MR42</accession>